<reference evidence="2" key="1">
    <citation type="journal article" date="2020" name="bioRxiv">
        <title>Hybrid origin of Populus tomentosa Carr. identified through genome sequencing and phylogenomic analysis.</title>
        <authorList>
            <person name="An X."/>
            <person name="Gao K."/>
            <person name="Chen Z."/>
            <person name="Li J."/>
            <person name="Yang X."/>
            <person name="Yang X."/>
            <person name="Zhou J."/>
            <person name="Guo T."/>
            <person name="Zhao T."/>
            <person name="Huang S."/>
            <person name="Miao D."/>
            <person name="Khan W.U."/>
            <person name="Rao P."/>
            <person name="Ye M."/>
            <person name="Lei B."/>
            <person name="Liao W."/>
            <person name="Wang J."/>
            <person name="Ji L."/>
            <person name="Li Y."/>
            <person name="Guo B."/>
            <person name="Mustafa N.S."/>
            <person name="Li S."/>
            <person name="Yun Q."/>
            <person name="Keller S.R."/>
            <person name="Mao J."/>
            <person name="Zhang R."/>
            <person name="Strauss S.H."/>
        </authorList>
    </citation>
    <scope>NUCLEOTIDE SEQUENCE</scope>
    <source>
        <strain evidence="2">GM15</strain>
        <tissue evidence="2">Leaf</tissue>
    </source>
</reference>
<evidence type="ECO:0000313" key="2">
    <source>
        <dbReference type="EMBL" id="KAG6748950.1"/>
    </source>
</evidence>
<dbReference type="EMBL" id="JAAWWB010000027">
    <property type="protein sequence ID" value="KAG6748950.1"/>
    <property type="molecule type" value="Genomic_DNA"/>
</dbReference>
<sequence length="131" mass="14164">MNSGPQVVEKPAEAKKEQEDNNLDRTESEEREEIGEGQGSKCTETASHTAHLLLSVIPGLVHYCTIMIAHEMCSNLASCSDCLPCGASSPAFPALLGELMWFYFADCKFVALGCGWLGAEKYSLIGLFLSS</sequence>
<gene>
    <name evidence="2" type="ORF">POTOM_045988</name>
</gene>
<keyword evidence="3" id="KW-1185">Reference proteome</keyword>
<dbReference type="AlphaFoldDB" id="A0A8X7YF16"/>
<proteinExistence type="predicted"/>
<feature type="region of interest" description="Disordered" evidence="1">
    <location>
        <begin position="1"/>
        <end position="42"/>
    </location>
</feature>
<feature type="compositionally biased region" description="Basic and acidic residues" evidence="1">
    <location>
        <begin position="10"/>
        <end position="28"/>
    </location>
</feature>
<protein>
    <submittedName>
        <fullName evidence="2">Uncharacterized protein</fullName>
    </submittedName>
</protein>
<evidence type="ECO:0000256" key="1">
    <source>
        <dbReference type="SAM" id="MobiDB-lite"/>
    </source>
</evidence>
<comment type="caution">
    <text evidence="2">The sequence shown here is derived from an EMBL/GenBank/DDBJ whole genome shotgun (WGS) entry which is preliminary data.</text>
</comment>
<dbReference type="Proteomes" id="UP000886885">
    <property type="component" value="Chromosome 14A"/>
</dbReference>
<name>A0A8X7YF16_POPTO</name>
<organism evidence="2 3">
    <name type="scientific">Populus tomentosa</name>
    <name type="common">Chinese white poplar</name>
    <dbReference type="NCBI Taxonomy" id="118781"/>
    <lineage>
        <taxon>Eukaryota</taxon>
        <taxon>Viridiplantae</taxon>
        <taxon>Streptophyta</taxon>
        <taxon>Embryophyta</taxon>
        <taxon>Tracheophyta</taxon>
        <taxon>Spermatophyta</taxon>
        <taxon>Magnoliopsida</taxon>
        <taxon>eudicotyledons</taxon>
        <taxon>Gunneridae</taxon>
        <taxon>Pentapetalae</taxon>
        <taxon>rosids</taxon>
        <taxon>fabids</taxon>
        <taxon>Malpighiales</taxon>
        <taxon>Salicaceae</taxon>
        <taxon>Saliceae</taxon>
        <taxon>Populus</taxon>
    </lineage>
</organism>
<accession>A0A8X7YF16</accession>
<evidence type="ECO:0000313" key="3">
    <source>
        <dbReference type="Proteomes" id="UP000886885"/>
    </source>
</evidence>